<dbReference type="PANTHER" id="PTHR32089:SF114">
    <property type="entry name" value="METHYL-ACCEPTING CHEMOTAXIS PROTEIN MCPB"/>
    <property type="match status" value="1"/>
</dbReference>
<keyword evidence="7" id="KW-0472">Membrane</keyword>
<dbReference type="SUPFAM" id="SSF103190">
    <property type="entry name" value="Sensory domain-like"/>
    <property type="match status" value="2"/>
</dbReference>
<dbReference type="SMART" id="SM00283">
    <property type="entry name" value="MA"/>
    <property type="match status" value="1"/>
</dbReference>
<dbReference type="Gene3D" id="6.10.340.10">
    <property type="match status" value="1"/>
</dbReference>
<feature type="transmembrane region" description="Helical" evidence="7">
    <location>
        <begin position="319"/>
        <end position="342"/>
    </location>
</feature>
<evidence type="ECO:0000259" key="9">
    <source>
        <dbReference type="PROSITE" id="PS50885"/>
    </source>
</evidence>
<dbReference type="Gene3D" id="1.10.287.950">
    <property type="entry name" value="Methyl-accepting chemotaxis protein"/>
    <property type="match status" value="1"/>
</dbReference>
<dbReference type="PROSITE" id="PS50111">
    <property type="entry name" value="CHEMOTAXIS_TRANSDUC_2"/>
    <property type="match status" value="1"/>
</dbReference>
<dbReference type="InterPro" id="IPR004090">
    <property type="entry name" value="Chemotax_Me-accpt_rcpt"/>
</dbReference>
<sequence length="749" mass="80551">MMNNPNNSPEANSGSVTENASQQRKSLSVPLLSRLGVRQKATLFAVAIGTLPLIAIGATAYHFANQSITKQITQVETEEAVSVAEKLNNFIFERYGDVQVLSNLPILINPKVRAVTTAEEKNTVLTKAVETYRVYDSIAAFDLKGNVLVQSKGKALDNHSDRAYFQQVIKTGQPVISEVSTSKSTGEKVIHFAAPIKERGTGQIIGVIRSRLPMKSLAAIIINSNAGQEELHIVDRSGKFIIATEENQVGRDATSDFPSLAQLKTAGKPDATLSIDKIDNAEQLIAYAPFQKLEGMPQLKWDSVVAIDTAIAFAPQRQLLITLALGTLLAALAVSAIAAYVANLATRPILESTAAVKKLGRGEFDTRIAVQGADEISELGSNINLMADQIQTLLTEQEQAATREIATQTQIAEEQKQRNEQLQQELFKLLTDVEGASQGNLTVRAEITAGEIGIVADFFNSIVESLRELVTQVQESATQVNSSVGENESAIRLLTDEALKQATQITQTVDSVEQMTRSIQQVADNAKTTAEVARTASEVAQSGGETMDRTVESILQLRETVSETAKKVKRLGEASQQISKVISLINEIALKTNLLAVNASIEAARAGEEGRGFAVVAEEVGQLAAQSAAATKEIEQIVETIQLETTEVVQAMELGTTQVVAGTRLVEETKHSLTKIVKVSAKIDQLVASISNATVSQAQTSQSVTQLMAEIAQISERTSGSSRQVSHALQKTVEITKKLQESVGTFKVA</sequence>
<dbReference type="Proteomes" id="UP000238762">
    <property type="component" value="Unassembled WGS sequence"/>
</dbReference>
<keyword evidence="7" id="KW-0812">Transmembrane</keyword>
<name>A0A2T1C3Z4_9CYAN</name>
<evidence type="ECO:0000313" key="10">
    <source>
        <dbReference type="EMBL" id="PSB02976.1"/>
    </source>
</evidence>
<keyword evidence="2 4" id="KW-0807">Transducer</keyword>
<dbReference type="GO" id="GO:0004888">
    <property type="term" value="F:transmembrane signaling receptor activity"/>
    <property type="evidence" value="ECO:0007669"/>
    <property type="project" value="InterPro"/>
</dbReference>
<accession>A0A2T1C3Z4</accession>
<dbReference type="PRINTS" id="PR00260">
    <property type="entry name" value="CHEMTRNSDUCR"/>
</dbReference>
<dbReference type="CDD" id="cd12914">
    <property type="entry name" value="PDC1_DGC_like"/>
    <property type="match status" value="1"/>
</dbReference>
<dbReference type="RefSeq" id="WP_106288628.1">
    <property type="nucleotide sequence ID" value="NZ_CAWNTC010000030.1"/>
</dbReference>
<proteinExistence type="inferred from homology"/>
<dbReference type="GO" id="GO:0016020">
    <property type="term" value="C:membrane"/>
    <property type="evidence" value="ECO:0007669"/>
    <property type="project" value="InterPro"/>
</dbReference>
<dbReference type="CDD" id="cd06225">
    <property type="entry name" value="HAMP"/>
    <property type="match status" value="1"/>
</dbReference>
<evidence type="ECO:0000256" key="5">
    <source>
        <dbReference type="SAM" id="Coils"/>
    </source>
</evidence>
<dbReference type="SUPFAM" id="SSF158472">
    <property type="entry name" value="HAMP domain-like"/>
    <property type="match status" value="1"/>
</dbReference>
<evidence type="ECO:0000256" key="1">
    <source>
        <dbReference type="ARBA" id="ARBA00022500"/>
    </source>
</evidence>
<reference evidence="10 11" key="2">
    <citation type="submission" date="2018-03" db="EMBL/GenBank/DDBJ databases">
        <title>The ancient ancestry and fast evolution of plastids.</title>
        <authorList>
            <person name="Moore K.R."/>
            <person name="Magnabosco C."/>
            <person name="Momper L."/>
            <person name="Gold D.A."/>
            <person name="Bosak T."/>
            <person name="Fournier G.P."/>
        </authorList>
    </citation>
    <scope>NUCLEOTIDE SEQUENCE [LARGE SCALE GENOMIC DNA]</scope>
    <source>
        <strain evidence="10 11">CCAP 1448/3</strain>
    </source>
</reference>
<dbReference type="FunFam" id="1.10.287.950:FF:000001">
    <property type="entry name" value="Methyl-accepting chemotaxis sensory transducer"/>
    <property type="match status" value="1"/>
</dbReference>
<dbReference type="CDD" id="cd11386">
    <property type="entry name" value="MCP_signal"/>
    <property type="match status" value="1"/>
</dbReference>
<evidence type="ECO:0000259" key="8">
    <source>
        <dbReference type="PROSITE" id="PS50111"/>
    </source>
</evidence>
<feature type="domain" description="HAMP" evidence="9">
    <location>
        <begin position="420"/>
        <end position="471"/>
    </location>
</feature>
<feature type="transmembrane region" description="Helical" evidence="7">
    <location>
        <begin position="41"/>
        <end position="64"/>
    </location>
</feature>
<feature type="coiled-coil region" evidence="5">
    <location>
        <begin position="405"/>
        <end position="432"/>
    </location>
</feature>
<evidence type="ECO:0000256" key="6">
    <source>
        <dbReference type="SAM" id="MobiDB-lite"/>
    </source>
</evidence>
<dbReference type="GO" id="GO:0006935">
    <property type="term" value="P:chemotaxis"/>
    <property type="evidence" value="ECO:0007669"/>
    <property type="project" value="InterPro"/>
</dbReference>
<dbReference type="InterPro" id="IPR029151">
    <property type="entry name" value="Sensor-like_sf"/>
</dbReference>
<dbReference type="Pfam" id="PF00672">
    <property type="entry name" value="HAMP"/>
    <property type="match status" value="1"/>
</dbReference>
<dbReference type="PROSITE" id="PS50885">
    <property type="entry name" value="HAMP"/>
    <property type="match status" value="2"/>
</dbReference>
<evidence type="ECO:0000256" key="3">
    <source>
        <dbReference type="ARBA" id="ARBA00029447"/>
    </source>
</evidence>
<feature type="domain" description="Methyl-accepting transducer" evidence="8">
    <location>
        <begin position="476"/>
        <end position="712"/>
    </location>
</feature>
<gene>
    <name evidence="10" type="ORF">C7B64_10635</name>
</gene>
<keyword evidence="7" id="KW-1133">Transmembrane helix</keyword>
<reference evidence="10 11" key="1">
    <citation type="submission" date="2018-02" db="EMBL/GenBank/DDBJ databases">
        <authorList>
            <person name="Cohen D.B."/>
            <person name="Kent A.D."/>
        </authorList>
    </citation>
    <scope>NUCLEOTIDE SEQUENCE [LARGE SCALE GENOMIC DNA]</scope>
    <source>
        <strain evidence="10 11">CCAP 1448/3</strain>
    </source>
</reference>
<keyword evidence="1" id="KW-0145">Chemotaxis</keyword>
<dbReference type="OrthoDB" id="419276at2"/>
<comment type="similarity">
    <text evidence="3">Belongs to the methyl-accepting chemotaxis (MCP) protein family.</text>
</comment>
<dbReference type="EMBL" id="PVWJ01000044">
    <property type="protein sequence ID" value="PSB02976.1"/>
    <property type="molecule type" value="Genomic_DNA"/>
</dbReference>
<feature type="region of interest" description="Disordered" evidence="6">
    <location>
        <begin position="1"/>
        <end position="20"/>
    </location>
</feature>
<dbReference type="InterPro" id="IPR004089">
    <property type="entry name" value="MCPsignal_dom"/>
</dbReference>
<feature type="domain" description="HAMP" evidence="9">
    <location>
        <begin position="343"/>
        <end position="395"/>
    </location>
</feature>
<dbReference type="InterPro" id="IPR003660">
    <property type="entry name" value="HAMP_dom"/>
</dbReference>
<dbReference type="PANTHER" id="PTHR32089">
    <property type="entry name" value="METHYL-ACCEPTING CHEMOTAXIS PROTEIN MCPB"/>
    <property type="match status" value="1"/>
</dbReference>
<dbReference type="Gene3D" id="3.30.450.20">
    <property type="entry name" value="PAS domain"/>
    <property type="match status" value="1"/>
</dbReference>
<dbReference type="AlphaFoldDB" id="A0A2T1C3Z4"/>
<evidence type="ECO:0000313" key="11">
    <source>
        <dbReference type="Proteomes" id="UP000238762"/>
    </source>
</evidence>
<keyword evidence="5" id="KW-0175">Coiled coil</keyword>
<evidence type="ECO:0000256" key="4">
    <source>
        <dbReference type="PROSITE-ProRule" id="PRU00284"/>
    </source>
</evidence>
<dbReference type="SMART" id="SM00304">
    <property type="entry name" value="HAMP"/>
    <property type="match status" value="3"/>
</dbReference>
<dbReference type="SUPFAM" id="SSF58104">
    <property type="entry name" value="Methyl-accepting chemotaxis protein (MCP) signaling domain"/>
    <property type="match status" value="1"/>
</dbReference>
<evidence type="ECO:0000256" key="7">
    <source>
        <dbReference type="SAM" id="Phobius"/>
    </source>
</evidence>
<protein>
    <submittedName>
        <fullName evidence="10">Methyl-accepting chemotaxis protein</fullName>
    </submittedName>
</protein>
<keyword evidence="11" id="KW-1185">Reference proteome</keyword>
<comment type="caution">
    <text evidence="10">The sequence shown here is derived from an EMBL/GenBank/DDBJ whole genome shotgun (WGS) entry which is preliminary data.</text>
</comment>
<dbReference type="Pfam" id="PF00015">
    <property type="entry name" value="MCPsignal"/>
    <property type="match status" value="1"/>
</dbReference>
<dbReference type="GO" id="GO:0007165">
    <property type="term" value="P:signal transduction"/>
    <property type="evidence" value="ECO:0007669"/>
    <property type="project" value="UniProtKB-KW"/>
</dbReference>
<organism evidence="10 11">
    <name type="scientific">Merismopedia glauca CCAP 1448/3</name>
    <dbReference type="NCBI Taxonomy" id="1296344"/>
    <lineage>
        <taxon>Bacteria</taxon>
        <taxon>Bacillati</taxon>
        <taxon>Cyanobacteriota</taxon>
        <taxon>Cyanophyceae</taxon>
        <taxon>Synechococcales</taxon>
        <taxon>Merismopediaceae</taxon>
        <taxon>Merismopedia</taxon>
    </lineage>
</organism>
<evidence type="ECO:0000256" key="2">
    <source>
        <dbReference type="ARBA" id="ARBA00023224"/>
    </source>
</evidence>